<evidence type="ECO:0008006" key="4">
    <source>
        <dbReference type="Google" id="ProtNLM"/>
    </source>
</evidence>
<dbReference type="Gene3D" id="3.30.420.10">
    <property type="entry name" value="Ribonuclease H-like superfamily/Ribonuclease H"/>
    <property type="match status" value="1"/>
</dbReference>
<dbReference type="InterPro" id="IPR052709">
    <property type="entry name" value="Transposase-MT_Hybrid"/>
</dbReference>
<dbReference type="PANTHER" id="PTHR46060">
    <property type="entry name" value="MARINER MOS1 TRANSPOSASE-LIKE PROTEIN"/>
    <property type="match status" value="1"/>
</dbReference>
<dbReference type="Proteomes" id="UP000663829">
    <property type="component" value="Unassembled WGS sequence"/>
</dbReference>
<evidence type="ECO:0000313" key="1">
    <source>
        <dbReference type="EMBL" id="CAF1194271.1"/>
    </source>
</evidence>
<dbReference type="EMBL" id="CAJOBC010008326">
    <property type="protein sequence ID" value="CAF3958575.1"/>
    <property type="molecule type" value="Genomic_DNA"/>
</dbReference>
<proteinExistence type="predicted"/>
<dbReference type="OrthoDB" id="10017160at2759"/>
<protein>
    <recommendedName>
        <fullName evidence="4">Transposase</fullName>
    </recommendedName>
</protein>
<evidence type="ECO:0000313" key="2">
    <source>
        <dbReference type="EMBL" id="CAF3958575.1"/>
    </source>
</evidence>
<keyword evidence="3" id="KW-1185">Reference proteome</keyword>
<dbReference type="EMBL" id="CAJNOQ010008327">
    <property type="protein sequence ID" value="CAF1194271.1"/>
    <property type="molecule type" value="Genomic_DNA"/>
</dbReference>
<dbReference type="InterPro" id="IPR036397">
    <property type="entry name" value="RNaseH_sf"/>
</dbReference>
<organism evidence="1 3">
    <name type="scientific">Didymodactylos carnosus</name>
    <dbReference type="NCBI Taxonomy" id="1234261"/>
    <lineage>
        <taxon>Eukaryota</taxon>
        <taxon>Metazoa</taxon>
        <taxon>Spiralia</taxon>
        <taxon>Gnathifera</taxon>
        <taxon>Rotifera</taxon>
        <taxon>Eurotatoria</taxon>
        <taxon>Bdelloidea</taxon>
        <taxon>Philodinida</taxon>
        <taxon>Philodinidae</taxon>
        <taxon>Didymodactylos</taxon>
    </lineage>
</organism>
<dbReference type="Pfam" id="PF01359">
    <property type="entry name" value="Transposase_1"/>
    <property type="match status" value="1"/>
</dbReference>
<dbReference type="AlphaFoldDB" id="A0A814VY03"/>
<dbReference type="GO" id="GO:0003676">
    <property type="term" value="F:nucleic acid binding"/>
    <property type="evidence" value="ECO:0007669"/>
    <property type="project" value="InterPro"/>
</dbReference>
<sequence>MIDEFNRYYIKIRTILKIDAKTICGELTTALGADADIQLLQNGRNIGRKSSNATWISENEPPRTIVRRNGSEPKTLFCLFFKSNGPVFIHKVDEGKTIDHNYYIENCLKPVVNEIRKQEKSSRTKCIRLLHDNGRPHIHRDVIDYLTEEGIEIILHPPYSPDLAPCDFWLNDYIKINLADQENEESLARPFFWNFVNNIPEKEFKKTFDKLLERMKLCINNNGDYFEHLIK</sequence>
<dbReference type="PANTHER" id="PTHR46060:SF1">
    <property type="entry name" value="MARINER MOS1 TRANSPOSASE-LIKE PROTEIN"/>
    <property type="match status" value="1"/>
</dbReference>
<comment type="caution">
    <text evidence="1">The sequence shown here is derived from an EMBL/GenBank/DDBJ whole genome shotgun (WGS) entry which is preliminary data.</text>
</comment>
<gene>
    <name evidence="1" type="ORF">GPM918_LOCUS23372</name>
    <name evidence="2" type="ORF">SRO942_LOCUS23368</name>
</gene>
<dbReference type="Proteomes" id="UP000681722">
    <property type="component" value="Unassembled WGS sequence"/>
</dbReference>
<dbReference type="InterPro" id="IPR001888">
    <property type="entry name" value="Transposase_1"/>
</dbReference>
<reference evidence="1" key="1">
    <citation type="submission" date="2021-02" db="EMBL/GenBank/DDBJ databases">
        <authorList>
            <person name="Nowell W R."/>
        </authorList>
    </citation>
    <scope>NUCLEOTIDE SEQUENCE</scope>
</reference>
<name>A0A814VY03_9BILA</name>
<evidence type="ECO:0000313" key="3">
    <source>
        <dbReference type="Proteomes" id="UP000663829"/>
    </source>
</evidence>
<accession>A0A814VY03</accession>